<dbReference type="Proteomes" id="UP000289738">
    <property type="component" value="Chromosome A09"/>
</dbReference>
<dbReference type="GO" id="GO:0035251">
    <property type="term" value="F:UDP-glucosyltransferase activity"/>
    <property type="evidence" value="ECO:0007669"/>
    <property type="project" value="TreeGrafter"/>
</dbReference>
<dbReference type="PANTHER" id="PTHR48047">
    <property type="entry name" value="GLYCOSYLTRANSFERASE"/>
    <property type="match status" value="1"/>
</dbReference>
<dbReference type="EMBL" id="SDMP01000009">
    <property type="protein sequence ID" value="RYR39946.1"/>
    <property type="molecule type" value="Genomic_DNA"/>
</dbReference>
<keyword evidence="5" id="KW-1185">Reference proteome</keyword>
<proteinExistence type="inferred from homology"/>
<evidence type="ECO:0008006" key="6">
    <source>
        <dbReference type="Google" id="ProtNLM"/>
    </source>
</evidence>
<organism evidence="4 5">
    <name type="scientific">Arachis hypogaea</name>
    <name type="common">Peanut</name>
    <dbReference type="NCBI Taxonomy" id="3818"/>
    <lineage>
        <taxon>Eukaryota</taxon>
        <taxon>Viridiplantae</taxon>
        <taxon>Streptophyta</taxon>
        <taxon>Embryophyta</taxon>
        <taxon>Tracheophyta</taxon>
        <taxon>Spermatophyta</taxon>
        <taxon>Magnoliopsida</taxon>
        <taxon>eudicotyledons</taxon>
        <taxon>Gunneridae</taxon>
        <taxon>Pentapetalae</taxon>
        <taxon>rosids</taxon>
        <taxon>fabids</taxon>
        <taxon>Fabales</taxon>
        <taxon>Fabaceae</taxon>
        <taxon>Papilionoideae</taxon>
        <taxon>50 kb inversion clade</taxon>
        <taxon>dalbergioids sensu lato</taxon>
        <taxon>Dalbergieae</taxon>
        <taxon>Pterocarpus clade</taxon>
        <taxon>Arachis</taxon>
    </lineage>
</organism>
<dbReference type="STRING" id="3818.A0A445BMS5"/>
<name>A0A445BMS5_ARAHY</name>
<sequence length="485" mass="53693">METSYPMKIFMLPFLAPGHQIPMVHVAQLLSSRGHHVTILTTPSNAHLLAEADKTITVTIHTLHFPSDQVGLPLGVENLSAAGDNTTASKIYSAAHLIRSEVESFMKQSPPDVFIPDTMYTWSRDVANRLGIPRLIFNTSFIFHVAVMEAIRSHPEILVDCDDTAPYAIPGLPQPITFSVKPSPGYLQHMESLADSESDSLGVIVNSFKELDGDYTQRYEIITGRKVWHLGPTFLMVQKTLPLGQRSSDAGEGENECLRWLSTKKEGSVVYACFGSLLHLPDKQLFEIAAGLEASGHQFVWVVRRNKRKKGDEDETEEKWLPDGFEERMKKEERGMVIRGWAPQAFILKHVAVGGFLTHYGASSVIEAVSAGVVTITMPRIADQFSNEKLMSQVHGVGVEVGGAEWSLSPFDEKKRVVSAKMIEKAVRKVMDGGDEAEKMKKKAKEMKEKALRAVEEGGSSQQSLLEMIQQLERLTSSASASTIF</sequence>
<keyword evidence="2" id="KW-0328">Glycosyltransferase</keyword>
<protein>
    <recommendedName>
        <fullName evidence="6">Glycosyltransferase</fullName>
    </recommendedName>
</protein>
<dbReference type="SMR" id="A0A445BMS5"/>
<dbReference type="Pfam" id="PF00201">
    <property type="entry name" value="UDPGT"/>
    <property type="match status" value="1"/>
</dbReference>
<dbReference type="FunFam" id="3.40.50.2000:FF:000063">
    <property type="entry name" value="Glycosyltransferase"/>
    <property type="match status" value="1"/>
</dbReference>
<dbReference type="Gene3D" id="3.40.50.2000">
    <property type="entry name" value="Glycogen Phosphorylase B"/>
    <property type="match status" value="2"/>
</dbReference>
<dbReference type="AlphaFoldDB" id="A0A445BMS5"/>
<evidence type="ECO:0000256" key="2">
    <source>
        <dbReference type="ARBA" id="ARBA00022676"/>
    </source>
</evidence>
<keyword evidence="3" id="KW-0808">Transferase</keyword>
<evidence type="ECO:0000256" key="1">
    <source>
        <dbReference type="ARBA" id="ARBA00009995"/>
    </source>
</evidence>
<reference evidence="4 5" key="1">
    <citation type="submission" date="2019-01" db="EMBL/GenBank/DDBJ databases">
        <title>Sequencing of cultivated peanut Arachis hypogaea provides insights into genome evolution and oil improvement.</title>
        <authorList>
            <person name="Chen X."/>
        </authorList>
    </citation>
    <scope>NUCLEOTIDE SEQUENCE [LARGE SCALE GENOMIC DNA]</scope>
    <source>
        <strain evidence="5">cv. Fuhuasheng</strain>
        <tissue evidence="4">Leaves</tissue>
    </source>
</reference>
<dbReference type="Gramene" id="arahy.Tifrunner.gnm2.ann2.Ah09g104000.1">
    <property type="protein sequence ID" value="arahy.Tifrunner.gnm2.ann2.Ah09g104000.1-CDS-1"/>
    <property type="gene ID" value="arahy.Tifrunner.gnm2.ann2.Ah09g104000"/>
</dbReference>
<dbReference type="PANTHER" id="PTHR48047:SF182">
    <property type="entry name" value="GLYCOSYLTRANSFERASE"/>
    <property type="match status" value="1"/>
</dbReference>
<dbReference type="CDD" id="cd03784">
    <property type="entry name" value="GT1_Gtf-like"/>
    <property type="match status" value="1"/>
</dbReference>
<evidence type="ECO:0000256" key="3">
    <source>
        <dbReference type="ARBA" id="ARBA00022679"/>
    </source>
</evidence>
<dbReference type="OrthoDB" id="5835829at2759"/>
<evidence type="ECO:0000313" key="4">
    <source>
        <dbReference type="EMBL" id="RYR39946.1"/>
    </source>
</evidence>
<dbReference type="InterPro" id="IPR002213">
    <property type="entry name" value="UDP_glucos_trans"/>
</dbReference>
<dbReference type="SUPFAM" id="SSF53756">
    <property type="entry name" value="UDP-Glycosyltransferase/glycogen phosphorylase"/>
    <property type="match status" value="1"/>
</dbReference>
<comment type="similarity">
    <text evidence="1">Belongs to the UDP-glycosyltransferase family.</text>
</comment>
<gene>
    <name evidence="4" type="ORF">Ahy_A09g045588</name>
</gene>
<accession>A0A445BMS5</accession>
<evidence type="ECO:0000313" key="5">
    <source>
        <dbReference type="Proteomes" id="UP000289738"/>
    </source>
</evidence>
<comment type="caution">
    <text evidence="4">The sequence shown here is derived from an EMBL/GenBank/DDBJ whole genome shotgun (WGS) entry which is preliminary data.</text>
</comment>